<gene>
    <name evidence="1" type="ORF">L1987_48768</name>
</gene>
<reference evidence="2" key="1">
    <citation type="journal article" date="2022" name="Mol. Ecol. Resour.">
        <title>The genomes of chicory, endive, great burdock and yacon provide insights into Asteraceae palaeo-polyploidization history and plant inulin production.</title>
        <authorList>
            <person name="Fan W."/>
            <person name="Wang S."/>
            <person name="Wang H."/>
            <person name="Wang A."/>
            <person name="Jiang F."/>
            <person name="Liu H."/>
            <person name="Zhao H."/>
            <person name="Xu D."/>
            <person name="Zhang Y."/>
        </authorList>
    </citation>
    <scope>NUCLEOTIDE SEQUENCE [LARGE SCALE GENOMIC DNA]</scope>
    <source>
        <strain evidence="2">cv. Yunnan</strain>
    </source>
</reference>
<sequence length="81" mass="8661">MDGDLSSVHDHGSGDAMINQAIVDNSTTISTDQMPIVDPSTPDIEDVSDSHEAEVFPDHRLSNLSVHAEFIRALTPGFSAV</sequence>
<comment type="caution">
    <text evidence="1">The sequence shown here is derived from an EMBL/GenBank/DDBJ whole genome shotgun (WGS) entry which is preliminary data.</text>
</comment>
<dbReference type="Proteomes" id="UP001056120">
    <property type="component" value="Linkage Group LG16"/>
</dbReference>
<evidence type="ECO:0000313" key="1">
    <source>
        <dbReference type="EMBL" id="KAI3774221.1"/>
    </source>
</evidence>
<evidence type="ECO:0000313" key="2">
    <source>
        <dbReference type="Proteomes" id="UP001056120"/>
    </source>
</evidence>
<organism evidence="1 2">
    <name type="scientific">Smallanthus sonchifolius</name>
    <dbReference type="NCBI Taxonomy" id="185202"/>
    <lineage>
        <taxon>Eukaryota</taxon>
        <taxon>Viridiplantae</taxon>
        <taxon>Streptophyta</taxon>
        <taxon>Embryophyta</taxon>
        <taxon>Tracheophyta</taxon>
        <taxon>Spermatophyta</taxon>
        <taxon>Magnoliopsida</taxon>
        <taxon>eudicotyledons</taxon>
        <taxon>Gunneridae</taxon>
        <taxon>Pentapetalae</taxon>
        <taxon>asterids</taxon>
        <taxon>campanulids</taxon>
        <taxon>Asterales</taxon>
        <taxon>Asteraceae</taxon>
        <taxon>Asteroideae</taxon>
        <taxon>Heliantheae alliance</taxon>
        <taxon>Millerieae</taxon>
        <taxon>Smallanthus</taxon>
    </lineage>
</organism>
<dbReference type="EMBL" id="CM042033">
    <property type="protein sequence ID" value="KAI3774221.1"/>
    <property type="molecule type" value="Genomic_DNA"/>
</dbReference>
<keyword evidence="2" id="KW-1185">Reference proteome</keyword>
<reference evidence="1 2" key="2">
    <citation type="journal article" date="2022" name="Mol. Ecol. Resour.">
        <title>The genomes of chicory, endive, great burdock and yacon provide insights into Asteraceae paleo-polyploidization history and plant inulin production.</title>
        <authorList>
            <person name="Fan W."/>
            <person name="Wang S."/>
            <person name="Wang H."/>
            <person name="Wang A."/>
            <person name="Jiang F."/>
            <person name="Liu H."/>
            <person name="Zhao H."/>
            <person name="Xu D."/>
            <person name="Zhang Y."/>
        </authorList>
    </citation>
    <scope>NUCLEOTIDE SEQUENCE [LARGE SCALE GENOMIC DNA]</scope>
    <source>
        <strain evidence="2">cv. Yunnan</strain>
        <tissue evidence="1">Leaves</tissue>
    </source>
</reference>
<protein>
    <submittedName>
        <fullName evidence="1">Uncharacterized protein</fullName>
    </submittedName>
</protein>
<accession>A0ACB9FTY9</accession>
<name>A0ACB9FTY9_9ASTR</name>
<proteinExistence type="predicted"/>